<reference evidence="2" key="1">
    <citation type="submission" date="2022-12" db="EMBL/GenBank/DDBJ databases">
        <title>Draft genome assemblies for two species of Escallonia (Escalloniales).</title>
        <authorList>
            <person name="Chanderbali A."/>
            <person name="Dervinis C."/>
            <person name="Anghel I."/>
            <person name="Soltis D."/>
            <person name="Soltis P."/>
            <person name="Zapata F."/>
        </authorList>
    </citation>
    <scope>NUCLEOTIDE SEQUENCE</scope>
    <source>
        <strain evidence="2">UCBG64.0493</strain>
        <tissue evidence="2">Leaf</tissue>
    </source>
</reference>
<evidence type="ECO:0000256" key="1">
    <source>
        <dbReference type="SAM" id="MobiDB-lite"/>
    </source>
</evidence>
<gene>
    <name evidence="2" type="ORF">RJ639_044952</name>
</gene>
<evidence type="ECO:0008006" key="4">
    <source>
        <dbReference type="Google" id="ProtNLM"/>
    </source>
</evidence>
<dbReference type="PANTHER" id="PTHR31984:SF12">
    <property type="entry name" value="THIOREDOXIN DOMAIN-CONTAINING PROTEIN"/>
    <property type="match status" value="1"/>
</dbReference>
<sequence>MKELSRRVTEKQEKFVTLKLMVVYSNNDRMLADALGAAGKLTIFYYHYFLSYKYLGRLRVQNILSSVHYLMSLLPEEIPLKSVKSPEDLRMFLNSTDKALLLLDHCGWTSRLLTQSKRNGSENVFEGLLGTVFGGESNESAAAGGKKFQKKIGYENMRCGLGNEFSGIPWLGEFTPLNESDFQEAESMRSNNGGSCSFEEFQRYESFLSRFTTAVRDFFLPPERLRFGLISKKSLLSSLGVEDSGSWLMMLYSAGCPSCSKFLKEEDDLKSVLEKHASTVTEASTCYRRVQAVRQMGDPGNMCYGYICLLECDVHDLEPRLPADKPSIILFIDRSSDSSVTRRNSKEALDAFRELALHHSAENTAKPQKSLADGYPASRSKSGHSKLVLSPIAEKLTTLKDKMSIMVMSEGKHFTLDEVAPNLQSSSLPEILAYVLKHKKGIKLSSLAKDVGFQLLSDDLDINTAEALPVQAQIQESSMEDQFKDIVNEEQASYESRTFHGETVELFKTTDAEPFPPKDQKAYADTPGSLFRYEVEADAAEWKVEEKTFSEVEKAEGLLHVTGFKGSFFFSDGQSLLLNSLSPAQKIPSVVIIDPLSQQHYPLPEGAAVSYSTLSVFLTSFVNGSLVPYQRSESVTLSPREFPNPPFVNLDFHDVDSVPRVTTHSFSELVLGNQEEDVLVLFSNHWCGFCQRMELVVREVYRAFKCYAGILKNENLLSDDINLYRSLYSSVYLALLNMQRDLYPSLLLFPAERKDAVPYQGDMAVLDIIKFIADHGSNFRSLSREEGRGLGNRKLYEDSSQILMPEEIPPAEDKHLEVLLRDTAQKIKLRNIQVRPRIPDGSHETALQVGPGSILVSTDKLLNVQPFDDSKILIVNVNRTTGFQGLIINKHISWDSLQELEDVLELLREAPLSFGGPVVIRGMPLVALTQKFVSDQYAEVVPDIYFLDQWATSNVIEGLKSQSQSLTGFWFFLGYSSWSWDQLLDEIANGAWTISKSNVESLDWPRS</sequence>
<accession>A0AA89B3D2</accession>
<dbReference type="Pfam" id="PF02622">
    <property type="entry name" value="DUF179"/>
    <property type="match status" value="1"/>
</dbReference>
<dbReference type="Gene3D" id="3.40.1740.10">
    <property type="entry name" value="VC0467-like"/>
    <property type="match status" value="1"/>
</dbReference>
<dbReference type="InterPro" id="IPR036249">
    <property type="entry name" value="Thioredoxin-like_sf"/>
</dbReference>
<evidence type="ECO:0000313" key="2">
    <source>
        <dbReference type="EMBL" id="KAK3023567.1"/>
    </source>
</evidence>
<dbReference type="Gene3D" id="3.40.30.10">
    <property type="entry name" value="Glutaredoxin"/>
    <property type="match status" value="2"/>
</dbReference>
<evidence type="ECO:0000313" key="3">
    <source>
        <dbReference type="Proteomes" id="UP001188597"/>
    </source>
</evidence>
<organism evidence="2 3">
    <name type="scientific">Escallonia herrerae</name>
    <dbReference type="NCBI Taxonomy" id="1293975"/>
    <lineage>
        <taxon>Eukaryota</taxon>
        <taxon>Viridiplantae</taxon>
        <taxon>Streptophyta</taxon>
        <taxon>Embryophyta</taxon>
        <taxon>Tracheophyta</taxon>
        <taxon>Spermatophyta</taxon>
        <taxon>Magnoliopsida</taxon>
        <taxon>eudicotyledons</taxon>
        <taxon>Gunneridae</taxon>
        <taxon>Pentapetalae</taxon>
        <taxon>asterids</taxon>
        <taxon>campanulids</taxon>
        <taxon>Escalloniales</taxon>
        <taxon>Escalloniaceae</taxon>
        <taxon>Escallonia</taxon>
    </lineage>
</organism>
<dbReference type="PANTHER" id="PTHR31984">
    <property type="entry name" value="TRANSPORTER, PUTATIVE (DUF179)-RELATED"/>
    <property type="match status" value="1"/>
</dbReference>
<feature type="region of interest" description="Disordered" evidence="1">
    <location>
        <begin position="363"/>
        <end position="383"/>
    </location>
</feature>
<dbReference type="Proteomes" id="UP001188597">
    <property type="component" value="Unassembled WGS sequence"/>
</dbReference>
<dbReference type="EMBL" id="JAVXUP010000647">
    <property type="protein sequence ID" value="KAK3023567.1"/>
    <property type="molecule type" value="Genomic_DNA"/>
</dbReference>
<keyword evidence="3" id="KW-1185">Reference proteome</keyword>
<proteinExistence type="predicted"/>
<dbReference type="AlphaFoldDB" id="A0AA89B3D2"/>
<protein>
    <recommendedName>
        <fullName evidence="4">Thioredoxin domain-containing protein</fullName>
    </recommendedName>
</protein>
<dbReference type="InterPro" id="IPR003774">
    <property type="entry name" value="AlgH-like"/>
</dbReference>
<dbReference type="SUPFAM" id="SSF143456">
    <property type="entry name" value="VC0467-like"/>
    <property type="match status" value="1"/>
</dbReference>
<comment type="caution">
    <text evidence="2">The sequence shown here is derived from an EMBL/GenBank/DDBJ whole genome shotgun (WGS) entry which is preliminary data.</text>
</comment>
<dbReference type="SUPFAM" id="SSF52833">
    <property type="entry name" value="Thioredoxin-like"/>
    <property type="match status" value="1"/>
</dbReference>
<name>A0AA89B3D2_9ASTE</name>